<dbReference type="KEGG" id="tpsc:RBB77_09670"/>
<reference evidence="1" key="2">
    <citation type="journal article" date="2024" name="Environ. Microbiol.">
        <title>Genome analysis and description of Tunturibacter gen. nov. expands the diversity of Terriglobia in tundra soils.</title>
        <authorList>
            <person name="Messyasz A."/>
            <person name="Mannisto M.K."/>
            <person name="Kerkhof L.J."/>
            <person name="Haggblom M.M."/>
        </authorList>
    </citation>
    <scope>NUCLEOTIDE SEQUENCE</scope>
    <source>
        <strain evidence="1">X5P6</strain>
    </source>
</reference>
<protein>
    <submittedName>
        <fullName evidence="1">Uncharacterized protein</fullName>
    </submittedName>
</protein>
<dbReference type="RefSeq" id="WP_353066917.1">
    <property type="nucleotide sequence ID" value="NZ_CP132942.1"/>
</dbReference>
<dbReference type="AlphaFoldDB" id="A0AAU7ZVX4"/>
<sequence>MKRASMNFETTTVTRRTMLGGVLASAVASMVPSKVLAEVVGVSADGNEYAPKSNKANLYAFPGVQPETTVIAATWPLRLNRFDWSAQKESQVTIHSGARRWDVELPGGAADTAVLEQHGCRIFAGSVTTQPGVDGVVLKAVIVEVPKKAVAGSGAMDIWAERVLHTGQRQRVGSPFIAALLVEDDGLARSYHNISPSHDRAMLMEDVVKAIAAKGRKSGMAGDPDAYARRVASRLLPDVLHYDPQWPSGFTFAAQNGRHPEEVSDLVVDTILSGSPAPGSPKADIRLQKSFPFFPRHDSAAYTFRSSALTS</sequence>
<proteinExistence type="predicted"/>
<dbReference type="EMBL" id="CP132942">
    <property type="protein sequence ID" value="XCB35143.1"/>
    <property type="molecule type" value="Genomic_DNA"/>
</dbReference>
<evidence type="ECO:0000313" key="1">
    <source>
        <dbReference type="EMBL" id="XCB35143.1"/>
    </source>
</evidence>
<organism evidence="1">
    <name type="scientific">Tunturiibacter psychrotolerans</name>
    <dbReference type="NCBI Taxonomy" id="3069686"/>
    <lineage>
        <taxon>Bacteria</taxon>
        <taxon>Pseudomonadati</taxon>
        <taxon>Acidobacteriota</taxon>
        <taxon>Terriglobia</taxon>
        <taxon>Terriglobales</taxon>
        <taxon>Acidobacteriaceae</taxon>
        <taxon>Tunturiibacter</taxon>
    </lineage>
</organism>
<accession>A0AAU7ZVX4</accession>
<name>A0AAU7ZVX4_9BACT</name>
<reference evidence="1" key="1">
    <citation type="submission" date="2023-08" db="EMBL/GenBank/DDBJ databases">
        <authorList>
            <person name="Messyasz A."/>
            <person name="Mannisto M.K."/>
            <person name="Kerkhof L.J."/>
            <person name="Haggblom M."/>
        </authorList>
    </citation>
    <scope>NUCLEOTIDE SEQUENCE</scope>
    <source>
        <strain evidence="1">X5P6</strain>
    </source>
</reference>
<gene>
    <name evidence="1" type="ORF">RBB77_09670</name>
</gene>